<organism evidence="4 5">
    <name type="scientific">Paenibacillus hodogayensis</name>
    <dbReference type="NCBI Taxonomy" id="279208"/>
    <lineage>
        <taxon>Bacteria</taxon>
        <taxon>Bacillati</taxon>
        <taxon>Bacillota</taxon>
        <taxon>Bacilli</taxon>
        <taxon>Bacillales</taxon>
        <taxon>Paenibacillaceae</taxon>
        <taxon>Paenibacillus</taxon>
    </lineage>
</organism>
<feature type="signal peptide" evidence="1">
    <location>
        <begin position="1"/>
        <end position="35"/>
    </location>
</feature>
<dbReference type="SUPFAM" id="SSF53474">
    <property type="entry name" value="alpha/beta-Hydrolases"/>
    <property type="match status" value="1"/>
</dbReference>
<dbReference type="InterPro" id="IPR011658">
    <property type="entry name" value="PA14_dom"/>
</dbReference>
<feature type="domain" description="Fibronectin type-III" evidence="2">
    <location>
        <begin position="560"/>
        <end position="677"/>
    </location>
</feature>
<dbReference type="InterPro" id="IPR037524">
    <property type="entry name" value="PA14/GLEYA"/>
</dbReference>
<dbReference type="InterPro" id="IPR003961">
    <property type="entry name" value="FN3_dom"/>
</dbReference>
<dbReference type="InterPro" id="IPR013783">
    <property type="entry name" value="Ig-like_fold"/>
</dbReference>
<dbReference type="SMART" id="SM00060">
    <property type="entry name" value="FN3"/>
    <property type="match status" value="4"/>
</dbReference>
<dbReference type="Pfam" id="PF00041">
    <property type="entry name" value="fn3"/>
    <property type="match status" value="3"/>
</dbReference>
<dbReference type="InterPro" id="IPR008979">
    <property type="entry name" value="Galactose-bd-like_sf"/>
</dbReference>
<sequence>MQTLKRRLSTLAATVLAAALFVGQPPLLGPPTAYAAGTKIVLTPSMVTNESGNGDATLLVDEQAQAGTPKDGDAGNMTTAWQPGWGGGIYPASASIDLGRTYDLTEVLLFDSFDNGNVEISYGSPGSWSKLFDYTTNQYFKWYGHSVNVATRYVRVTMSSHQALIGEIVLYGTPSGGGGTDTVPPAAVTDLTYSNVTSSSVKLTWTAPGDDGNTGTASSYDIRYRASPITDEASWAAATRASGLPVPAVAGTSQSYTVTGLAANTTYYFALRTTDKASLVSGLSNVPRVTTAPAASTDTTPPAAIMNLTASSPTATTAVLSWTAPGDDGNAGRASSYEVRYAKSTITGFPDTWSGATVFPQTITPQNAGSREALTVSGLVPGQRYSFNVRAKDEAGNVAGLSNSIGVMTKWDYSYANAGMIVDMFNDPTFGTLRVRKLLDRFELYGWDNPAEWTPAFTVRAEGQLTPAYSETYTFYAKTTAKDRIRLWVNRQLLIDTWDSPTDAEKTAAIALSANQSAEIRAEYKAEDKSGNVKVSWSSPSQPKEVLRAPRLQALPDRIAPGAIGGLAATAAGSTAVKLAFKAPGDDDLVLPGRSGAWGAAAEYEVRYAATPITAGNWEQAIKADIYAIPHSPGDDDAVTVSGLRPGTTYHFAARVKDEAGNAGPVSASVSATTTGTADMTAPSAPAGLSATGSDKLSVQLAWTAPGNDGNTGTAAAYDLRYGTSPISAANWNSAERAFGMPSPAIAGTQQTMTMKGLRPGTTYYFSLKATDEVGNVSPIAFATATTAAAPGGYVLSGASTLDLYASSNEAGSLYYVVYNAAQGSPTAAAIKAAAQGAVGGSVAARGVIPVAAADAGKLLKATSGALADNRTYYTYWVGEGQTTGFGPVYGSTDKLEVRHKVVSFNSPVANAGNLNYLAYQPEETYRSPNGKYPLLLFLHGQEEDGSDIEKVKKHGPPKLIAAGKEMPFIVISPQLPWRNPVLRWYTPGLIDSIVNDAMKRYPIDPQRIYVTGLSVGGGGALYYANEHPEKVAAVLPVAPQMKWFEDETGNTYLFNPLNAFRMNNIPLWMFANRTDEMIQRRRIEWLLDFMANSPVPPNPSPLLTIYQQDGHGGWTETYDNPDVYTWLLNQSK</sequence>
<feature type="domain" description="PA14" evidence="3">
    <location>
        <begin position="415"/>
        <end position="551"/>
    </location>
</feature>
<dbReference type="Proteomes" id="UP001589619">
    <property type="component" value="Unassembled WGS sequence"/>
</dbReference>
<dbReference type="SUPFAM" id="SSF56988">
    <property type="entry name" value="Anthrax protective antigen"/>
    <property type="match status" value="1"/>
</dbReference>
<dbReference type="PANTHER" id="PTHR46957:SF3">
    <property type="entry name" value="CYTOKINE RECEPTOR"/>
    <property type="match status" value="1"/>
</dbReference>
<evidence type="ECO:0000256" key="1">
    <source>
        <dbReference type="SAM" id="SignalP"/>
    </source>
</evidence>
<evidence type="ECO:0000259" key="3">
    <source>
        <dbReference type="PROSITE" id="PS51820"/>
    </source>
</evidence>
<gene>
    <name evidence="4" type="ORF">ACFFNY_16190</name>
</gene>
<proteinExistence type="predicted"/>
<dbReference type="Gene3D" id="2.60.40.10">
    <property type="entry name" value="Immunoglobulins"/>
    <property type="match status" value="4"/>
</dbReference>
<dbReference type="RefSeq" id="WP_344902342.1">
    <property type="nucleotide sequence ID" value="NZ_BAAAYO010000001.1"/>
</dbReference>
<comment type="caution">
    <text evidence="4">The sequence shown here is derived from an EMBL/GenBank/DDBJ whole genome shotgun (WGS) entry which is preliminary data.</text>
</comment>
<feature type="domain" description="Fibronectin type-III" evidence="2">
    <location>
        <begin position="187"/>
        <end position="294"/>
    </location>
</feature>
<dbReference type="InterPro" id="IPR050713">
    <property type="entry name" value="RTP_Phos/Ushers"/>
</dbReference>
<evidence type="ECO:0000313" key="5">
    <source>
        <dbReference type="Proteomes" id="UP001589619"/>
    </source>
</evidence>
<reference evidence="4 5" key="1">
    <citation type="submission" date="2024-09" db="EMBL/GenBank/DDBJ databases">
        <authorList>
            <person name="Sun Q."/>
            <person name="Mori K."/>
        </authorList>
    </citation>
    <scope>NUCLEOTIDE SEQUENCE [LARGE SCALE GENOMIC DNA]</scope>
    <source>
        <strain evidence="4 5">JCM 12520</strain>
    </source>
</reference>
<evidence type="ECO:0000313" key="4">
    <source>
        <dbReference type="EMBL" id="MFB9753106.1"/>
    </source>
</evidence>
<dbReference type="Pfam" id="PF07691">
    <property type="entry name" value="PA14"/>
    <property type="match status" value="1"/>
</dbReference>
<dbReference type="PANTHER" id="PTHR46957">
    <property type="entry name" value="CYTOKINE RECEPTOR"/>
    <property type="match status" value="1"/>
</dbReference>
<dbReference type="InterPro" id="IPR036116">
    <property type="entry name" value="FN3_sf"/>
</dbReference>
<dbReference type="Gene3D" id="2.60.120.260">
    <property type="entry name" value="Galactose-binding domain-like"/>
    <property type="match status" value="1"/>
</dbReference>
<dbReference type="SUPFAM" id="SSF49265">
    <property type="entry name" value="Fibronectin type III"/>
    <property type="match status" value="2"/>
</dbReference>
<dbReference type="Gene3D" id="3.40.50.1820">
    <property type="entry name" value="alpha/beta hydrolase"/>
    <property type="match status" value="1"/>
</dbReference>
<dbReference type="EMBL" id="JBHMAG010000012">
    <property type="protein sequence ID" value="MFB9753106.1"/>
    <property type="molecule type" value="Genomic_DNA"/>
</dbReference>
<evidence type="ECO:0000259" key="2">
    <source>
        <dbReference type="PROSITE" id="PS50853"/>
    </source>
</evidence>
<dbReference type="Gene3D" id="3.90.182.10">
    <property type="entry name" value="Toxin - Anthrax Protective Antigen,domain 1"/>
    <property type="match status" value="1"/>
</dbReference>
<dbReference type="SUPFAM" id="SSF49785">
    <property type="entry name" value="Galactose-binding domain-like"/>
    <property type="match status" value="1"/>
</dbReference>
<dbReference type="PROSITE" id="PS51820">
    <property type="entry name" value="PA14"/>
    <property type="match status" value="1"/>
</dbReference>
<name>A0ABV5VXT6_9BACL</name>
<feature type="chain" id="PRO_5047419873" evidence="1">
    <location>
        <begin position="36"/>
        <end position="1133"/>
    </location>
</feature>
<keyword evidence="1" id="KW-0732">Signal</keyword>
<protein>
    <submittedName>
        <fullName evidence="4">Fibronectin type III domain-containing protein</fullName>
    </submittedName>
</protein>
<dbReference type="CDD" id="cd00063">
    <property type="entry name" value="FN3"/>
    <property type="match status" value="4"/>
</dbReference>
<feature type="domain" description="Fibronectin type-III" evidence="2">
    <location>
        <begin position="304"/>
        <end position="412"/>
    </location>
</feature>
<dbReference type="InterPro" id="IPR029058">
    <property type="entry name" value="AB_hydrolase_fold"/>
</dbReference>
<keyword evidence="5" id="KW-1185">Reference proteome</keyword>
<feature type="domain" description="Fibronectin type-III" evidence="2">
    <location>
        <begin position="685"/>
        <end position="790"/>
    </location>
</feature>
<dbReference type="SMART" id="SM00758">
    <property type="entry name" value="PA14"/>
    <property type="match status" value="1"/>
</dbReference>
<dbReference type="PROSITE" id="PS50853">
    <property type="entry name" value="FN3"/>
    <property type="match status" value="4"/>
</dbReference>
<accession>A0ABV5VXT6</accession>